<evidence type="ECO:0000313" key="4">
    <source>
        <dbReference type="Proteomes" id="UP000439424"/>
    </source>
</evidence>
<organism evidence="2 4">
    <name type="scientific">Acinetobacter baumannii</name>
    <dbReference type="NCBI Taxonomy" id="470"/>
    <lineage>
        <taxon>Bacteria</taxon>
        <taxon>Pseudomonadati</taxon>
        <taxon>Pseudomonadota</taxon>
        <taxon>Gammaproteobacteria</taxon>
        <taxon>Moraxellales</taxon>
        <taxon>Moraxellaceae</taxon>
        <taxon>Acinetobacter</taxon>
        <taxon>Acinetobacter calcoaceticus/baumannii complex</taxon>
    </lineage>
</organism>
<proteinExistence type="predicted"/>
<dbReference type="RefSeq" id="WP_000792045.1">
    <property type="nucleotide sequence ID" value="NZ_CP009257.1"/>
</dbReference>
<reference evidence="2 4" key="2">
    <citation type="submission" date="2019-11" db="EMBL/GenBank/DDBJ databases">
        <title>Multidrug-resistant Acinetobacter baumannii moving toward extensively drug-resistant over fifteen years in South of Brazil.</title>
        <authorList>
            <person name="Fedrigo N.H."/>
            <person name="Cerdeira L."/>
            <person name="Fuga B."/>
            <person name="Marini P.V.B."/>
            <person name="Shinohara D.R."/>
            <person name="Carrara-Marroni F.E."/>
            <person name="Lincopan N."/>
            <person name="Tognim M.C.B."/>
        </authorList>
    </citation>
    <scope>NUCLEOTIDE SEQUENCE [LARGE SCALE GENOMIC DNA]</scope>
    <source>
        <strain evidence="2 4">Ac576</strain>
    </source>
</reference>
<dbReference type="KEGG" id="abk:LX00_06320"/>
<accession>A0A6I4HWZ8</accession>
<sequence length="194" mass="22964">MKNKPWIEENDPLKEYYGLLDDNELISFLSLFSEWNKNNYALESDIGQVKTGFQLLDFFDYSKESCHLPLFENLCSIMGGESEKLYWIPLNNNEDIIFQDFSPLMIAKTSITKETLDYVSRSFVQMINGGYIFIDSKCRFVGVVIDGYYMQVYMKKIFMNDVMKSYVKNWEKIDEFLDPLLKKDLIDRVHRISR</sequence>
<evidence type="ECO:0000313" key="1">
    <source>
        <dbReference type="EMBL" id="KQE07139.1"/>
    </source>
</evidence>
<dbReference type="Proteomes" id="UP000439424">
    <property type="component" value="Unassembled WGS sequence"/>
</dbReference>
<reference evidence="1 3" key="1">
    <citation type="submission" date="2015-10" db="EMBL/GenBank/DDBJ databases">
        <title>The utility of whole genome sequencing in characterizing Acinetobacter epidemiology and analyzing hospital outbreaks.</title>
        <authorList>
            <person name="Ozer E.A."/>
            <person name="Fitzpatrick M.A."/>
            <person name="Hauser A.R."/>
        </authorList>
    </citation>
    <scope>NUCLEOTIDE SEQUENCE [LARGE SCALE GENOMIC DNA]</scope>
    <source>
        <strain evidence="1 3">ABBL072</strain>
    </source>
</reference>
<name>A0A6I4HWZ8_ACIBA</name>
<dbReference type="KEGG" id="abau:IX87_04070"/>
<protein>
    <submittedName>
        <fullName evidence="2">FAD-binding oxidoreductase</fullName>
    </submittedName>
</protein>
<dbReference type="Proteomes" id="UP000051449">
    <property type="component" value="Unassembled WGS sequence"/>
</dbReference>
<evidence type="ECO:0000313" key="2">
    <source>
        <dbReference type="EMBL" id="MVM94179.1"/>
    </source>
</evidence>
<dbReference type="EMBL" id="WPIP01000530">
    <property type="protein sequence ID" value="MVM94179.1"/>
    <property type="molecule type" value="Genomic_DNA"/>
</dbReference>
<evidence type="ECO:0000313" key="3">
    <source>
        <dbReference type="Proteomes" id="UP000051449"/>
    </source>
</evidence>
<dbReference type="EMBL" id="LLGC01000129">
    <property type="protein sequence ID" value="KQE07139.1"/>
    <property type="molecule type" value="Genomic_DNA"/>
</dbReference>
<dbReference type="AlphaFoldDB" id="A0A6I4HWZ8"/>
<gene>
    <name evidence="1" type="ORF">APD33_03985</name>
    <name evidence="2" type="ORF">GNY86_21850</name>
</gene>
<comment type="caution">
    <text evidence="2">The sequence shown here is derived from an EMBL/GenBank/DDBJ whole genome shotgun (WGS) entry which is preliminary data.</text>
</comment>